<evidence type="ECO:0000256" key="10">
    <source>
        <dbReference type="ARBA" id="ARBA00022842"/>
    </source>
</evidence>
<feature type="binding site" evidence="16">
    <location>
        <position position="97"/>
    </location>
    <ligand>
        <name>GTP</name>
        <dbReference type="ChEBI" id="CHEBI:37565"/>
    </ligand>
</feature>
<reference evidence="17" key="2">
    <citation type="submission" date="2025-08" db="UniProtKB">
        <authorList>
            <consortium name="Ensembl"/>
        </authorList>
    </citation>
    <scope>IDENTIFICATION</scope>
</reference>
<reference evidence="17" key="3">
    <citation type="submission" date="2025-09" db="UniProtKB">
        <authorList>
            <consortium name="Ensembl"/>
        </authorList>
    </citation>
    <scope>IDENTIFICATION</scope>
</reference>
<keyword evidence="10" id="KW-0460">Magnesium</keyword>
<proteinExistence type="inferred from homology"/>
<keyword evidence="14" id="KW-0807">Transducer</keyword>
<dbReference type="Gene3D" id="3.40.50.300">
    <property type="entry name" value="P-loop containing nucleotide triphosphate hydrolases"/>
    <property type="match status" value="1"/>
</dbReference>
<reference evidence="18" key="1">
    <citation type="submission" date="2018-12" db="EMBL/GenBank/DDBJ databases">
        <authorList>
            <person name="Yazar S."/>
        </authorList>
    </citation>
    <scope>NUCLEOTIDE SEQUENCE [LARGE SCALE GENOMIC DNA]</scope>
</reference>
<evidence type="ECO:0000256" key="5">
    <source>
        <dbReference type="ARBA" id="ARBA00022475"/>
    </source>
</evidence>
<evidence type="ECO:0000256" key="12">
    <source>
        <dbReference type="ARBA" id="ARBA00023136"/>
    </source>
</evidence>
<dbReference type="GO" id="GO:0046872">
    <property type="term" value="F:metal ion binding"/>
    <property type="evidence" value="ECO:0007669"/>
    <property type="project" value="UniProtKB-KW"/>
</dbReference>
<keyword evidence="5" id="KW-1003">Cell membrane</keyword>
<evidence type="ECO:0000313" key="18">
    <source>
        <dbReference type="Proteomes" id="UP000314987"/>
    </source>
</evidence>
<evidence type="ECO:0000256" key="11">
    <source>
        <dbReference type="ARBA" id="ARBA00023134"/>
    </source>
</evidence>
<keyword evidence="18" id="KW-1185">Reference proteome</keyword>
<keyword evidence="8" id="KW-0479">Metal-binding</keyword>
<dbReference type="GeneTree" id="ENSGT00940000153567"/>
<dbReference type="SUPFAM" id="SSF52540">
    <property type="entry name" value="P-loop containing nucleoside triphosphate hydrolases"/>
    <property type="match status" value="1"/>
</dbReference>
<evidence type="ECO:0000256" key="14">
    <source>
        <dbReference type="ARBA" id="ARBA00023224"/>
    </source>
</evidence>
<dbReference type="SMART" id="SM00275">
    <property type="entry name" value="G_alpha"/>
    <property type="match status" value="1"/>
</dbReference>
<dbReference type="GO" id="GO:0001664">
    <property type="term" value="F:G protein-coupled receptor binding"/>
    <property type="evidence" value="ECO:0007669"/>
    <property type="project" value="TreeGrafter"/>
</dbReference>
<comment type="similarity">
    <text evidence="4">Belongs to the G-alpha family. G(i/o/t/z) subfamily.</text>
</comment>
<dbReference type="GO" id="GO:0005525">
    <property type="term" value="F:GTP binding"/>
    <property type="evidence" value="ECO:0007669"/>
    <property type="project" value="UniProtKB-KW"/>
</dbReference>
<evidence type="ECO:0000256" key="13">
    <source>
        <dbReference type="ARBA" id="ARBA00023139"/>
    </source>
</evidence>
<dbReference type="Pfam" id="PF00503">
    <property type="entry name" value="G-alpha"/>
    <property type="match status" value="1"/>
</dbReference>
<accession>A0A4X2LLZ2</accession>
<keyword evidence="11 16" id="KW-0342">GTP-binding</keyword>
<keyword evidence="13" id="KW-0564">Palmitate</keyword>
<evidence type="ECO:0000256" key="7">
    <source>
        <dbReference type="ARBA" id="ARBA00022707"/>
    </source>
</evidence>
<keyword evidence="6" id="KW-0963">Cytoplasm</keyword>
<keyword evidence="15" id="KW-0449">Lipoprotein</keyword>
<dbReference type="PANTHER" id="PTHR10218:SF230">
    <property type="entry name" value="GUANINE NUCLEOTIDE-BINDING PROTEIN G(I) SUBUNIT ALPHA-3"/>
    <property type="match status" value="1"/>
</dbReference>
<dbReference type="Proteomes" id="UP000314987">
    <property type="component" value="Unassembled WGS sequence"/>
</dbReference>
<dbReference type="STRING" id="29139.ENSVURP00010022760"/>
<evidence type="ECO:0000256" key="8">
    <source>
        <dbReference type="ARBA" id="ARBA00022723"/>
    </source>
</evidence>
<dbReference type="PROSITE" id="PS51882">
    <property type="entry name" value="G_ALPHA"/>
    <property type="match status" value="1"/>
</dbReference>
<evidence type="ECO:0000256" key="2">
    <source>
        <dbReference type="ARBA" id="ARBA00004496"/>
    </source>
</evidence>
<dbReference type="InterPro" id="IPR001019">
    <property type="entry name" value="Gprotein_alpha_su"/>
</dbReference>
<evidence type="ECO:0000256" key="16">
    <source>
        <dbReference type="PIRSR" id="PIRSR601019-1"/>
    </source>
</evidence>
<dbReference type="GO" id="GO:0007188">
    <property type="term" value="P:adenylate cyclase-modulating G protein-coupled receptor signaling pathway"/>
    <property type="evidence" value="ECO:0007669"/>
    <property type="project" value="TreeGrafter"/>
</dbReference>
<organism evidence="17 18">
    <name type="scientific">Vombatus ursinus</name>
    <name type="common">Common wombat</name>
    <dbReference type="NCBI Taxonomy" id="29139"/>
    <lineage>
        <taxon>Eukaryota</taxon>
        <taxon>Metazoa</taxon>
        <taxon>Chordata</taxon>
        <taxon>Craniata</taxon>
        <taxon>Vertebrata</taxon>
        <taxon>Euteleostomi</taxon>
        <taxon>Mammalia</taxon>
        <taxon>Metatheria</taxon>
        <taxon>Diprotodontia</taxon>
        <taxon>Vombatidae</taxon>
        <taxon>Vombatus</taxon>
    </lineage>
</organism>
<sequence length="125" mass="14745">PGCKYDSDYGLSIPEDEEMNRMHQSMKLFDNICNNRWLSGTSIILFLNKKGLSEEKLKKPTKSLYPEYIQASSIHCPFEDLNERKDTKDVWTHFTWAIDTTNVQFTFDDVVDVIIKNRLKECRLY</sequence>
<evidence type="ECO:0000256" key="6">
    <source>
        <dbReference type="ARBA" id="ARBA00022490"/>
    </source>
</evidence>
<name>A0A4X2LLZ2_VOMUR</name>
<dbReference type="AlphaFoldDB" id="A0A4X2LLZ2"/>
<evidence type="ECO:0000256" key="4">
    <source>
        <dbReference type="ARBA" id="ARBA00006628"/>
    </source>
</evidence>
<evidence type="ECO:0000256" key="9">
    <source>
        <dbReference type="ARBA" id="ARBA00022741"/>
    </source>
</evidence>
<dbReference type="FunFam" id="3.40.50.300:FF:003559">
    <property type="entry name" value="Guanine nucleotide-binding protein G(i) subunit alpha-1"/>
    <property type="match status" value="1"/>
</dbReference>
<protein>
    <submittedName>
        <fullName evidence="17">Uncharacterized protein</fullName>
    </submittedName>
</protein>
<evidence type="ECO:0000256" key="15">
    <source>
        <dbReference type="ARBA" id="ARBA00023288"/>
    </source>
</evidence>
<evidence type="ECO:0000256" key="3">
    <source>
        <dbReference type="ARBA" id="ARBA00004635"/>
    </source>
</evidence>
<dbReference type="GO" id="GO:0003924">
    <property type="term" value="F:GTPase activity"/>
    <property type="evidence" value="ECO:0007669"/>
    <property type="project" value="InterPro"/>
</dbReference>
<dbReference type="GO" id="GO:0005737">
    <property type="term" value="C:cytoplasm"/>
    <property type="evidence" value="ECO:0007669"/>
    <property type="project" value="UniProtKB-SubCell"/>
</dbReference>
<keyword evidence="9 16" id="KW-0547">Nucleotide-binding</keyword>
<dbReference type="Ensembl" id="ENSVURT00010025903.1">
    <property type="protein sequence ID" value="ENSVURP00010022760.1"/>
    <property type="gene ID" value="ENSVURG00010017439.1"/>
</dbReference>
<dbReference type="OMA" id="YICATRS"/>
<evidence type="ECO:0000256" key="1">
    <source>
        <dbReference type="ARBA" id="ARBA00004236"/>
    </source>
</evidence>
<dbReference type="InterPro" id="IPR027417">
    <property type="entry name" value="P-loop_NTPase"/>
</dbReference>
<comment type="subcellular location">
    <subcellularLocation>
        <location evidence="1">Cell membrane</location>
    </subcellularLocation>
    <subcellularLocation>
        <location evidence="2">Cytoplasm</location>
    </subcellularLocation>
    <subcellularLocation>
        <location evidence="3">Membrane</location>
        <topology evidence="3">Lipid-anchor</topology>
    </subcellularLocation>
</comment>
<keyword evidence="12" id="KW-0472">Membrane</keyword>
<dbReference type="GO" id="GO:0005834">
    <property type="term" value="C:heterotrimeric G-protein complex"/>
    <property type="evidence" value="ECO:0007669"/>
    <property type="project" value="TreeGrafter"/>
</dbReference>
<dbReference type="PANTHER" id="PTHR10218">
    <property type="entry name" value="GTP-BINDING PROTEIN ALPHA SUBUNIT"/>
    <property type="match status" value="1"/>
</dbReference>
<keyword evidence="7" id="KW-0519">Myristate</keyword>
<dbReference type="GO" id="GO:0031683">
    <property type="term" value="F:G-protein beta/gamma-subunit complex binding"/>
    <property type="evidence" value="ECO:0007669"/>
    <property type="project" value="InterPro"/>
</dbReference>
<evidence type="ECO:0000313" key="17">
    <source>
        <dbReference type="Ensembl" id="ENSVURP00010022760.1"/>
    </source>
</evidence>
<dbReference type="GO" id="GO:0007212">
    <property type="term" value="P:G protein-coupled dopamine receptor signaling pathway"/>
    <property type="evidence" value="ECO:0007669"/>
    <property type="project" value="TreeGrafter"/>
</dbReference>